<protein>
    <submittedName>
        <fullName evidence="1">Uncharacterized protein</fullName>
    </submittedName>
</protein>
<dbReference type="RefSeq" id="WP_136079157.1">
    <property type="nucleotide sequence ID" value="NZ_CAAHFG010000001.1"/>
</dbReference>
<sequence length="64" mass="7020">MNKVRCSAFRVRHSPWATAGRRRVFLGLVFLAGAFSAFAASPLFLPDVPVTPEAMQLFLGRAGR</sequence>
<proteinExistence type="predicted"/>
<reference evidence="1 2" key="1">
    <citation type="submission" date="2019-04" db="EMBL/GenBank/DDBJ databases">
        <authorList>
            <person name="Van Vliet M D."/>
        </authorList>
    </citation>
    <scope>NUCLEOTIDE SEQUENCE [LARGE SCALE GENOMIC DNA]</scope>
    <source>
        <strain evidence="1 2">F1</strain>
    </source>
</reference>
<gene>
    <name evidence="1" type="ORF">PDESU_02154</name>
</gene>
<evidence type="ECO:0000313" key="1">
    <source>
        <dbReference type="EMBL" id="VGO13597.1"/>
    </source>
</evidence>
<dbReference type="AlphaFoldDB" id="A0A6C2U128"/>
<dbReference type="EMBL" id="CAAHFG010000001">
    <property type="protein sequence ID" value="VGO13597.1"/>
    <property type="molecule type" value="Genomic_DNA"/>
</dbReference>
<organism evidence="1 2">
    <name type="scientific">Pontiella desulfatans</name>
    <dbReference type="NCBI Taxonomy" id="2750659"/>
    <lineage>
        <taxon>Bacteria</taxon>
        <taxon>Pseudomonadati</taxon>
        <taxon>Kiritimatiellota</taxon>
        <taxon>Kiritimatiellia</taxon>
        <taxon>Kiritimatiellales</taxon>
        <taxon>Pontiellaceae</taxon>
        <taxon>Pontiella</taxon>
    </lineage>
</organism>
<name>A0A6C2U128_PONDE</name>
<accession>A0A6C2U128</accession>
<keyword evidence="2" id="KW-1185">Reference proteome</keyword>
<evidence type="ECO:0000313" key="2">
    <source>
        <dbReference type="Proteomes" id="UP000366872"/>
    </source>
</evidence>
<dbReference type="Proteomes" id="UP000366872">
    <property type="component" value="Unassembled WGS sequence"/>
</dbReference>